<reference evidence="1 2" key="1">
    <citation type="submission" date="2019-08" db="EMBL/GenBank/DDBJ databases">
        <title>Bradyrhizobium hipponensis sp. nov., a rhizobium isolated from a Lupinus angustifolius root nodule in Tunisia.</title>
        <authorList>
            <person name="Off K."/>
            <person name="Rejili M."/>
            <person name="Mars M."/>
            <person name="Brachmann A."/>
            <person name="Marin M."/>
        </authorList>
    </citation>
    <scope>NUCLEOTIDE SEQUENCE [LARGE SCALE GENOMIC DNA]</scope>
    <source>
        <strain evidence="1 2">CTAW71</strain>
    </source>
</reference>
<proteinExistence type="predicted"/>
<name>A0A5D3KLY8_9BRAD</name>
<evidence type="ECO:0000313" key="2">
    <source>
        <dbReference type="Proteomes" id="UP000324758"/>
    </source>
</evidence>
<organism evidence="1 2">
    <name type="scientific">Bradyrhizobium rifense</name>
    <dbReference type="NCBI Taxonomy" id="515499"/>
    <lineage>
        <taxon>Bacteria</taxon>
        <taxon>Pseudomonadati</taxon>
        <taxon>Pseudomonadota</taxon>
        <taxon>Alphaproteobacteria</taxon>
        <taxon>Hyphomicrobiales</taxon>
        <taxon>Nitrobacteraceae</taxon>
        <taxon>Bradyrhizobium</taxon>
    </lineage>
</organism>
<gene>
    <name evidence="1" type="ORF">FXB40_23875</name>
</gene>
<dbReference type="InterPro" id="IPR022243">
    <property type="entry name" value="DUF3768"/>
</dbReference>
<evidence type="ECO:0000313" key="1">
    <source>
        <dbReference type="EMBL" id="TYL92733.1"/>
    </source>
</evidence>
<dbReference type="AlphaFoldDB" id="A0A5D3KLY8"/>
<dbReference type="EMBL" id="VSSS01000036">
    <property type="protein sequence ID" value="TYL92733.1"/>
    <property type="molecule type" value="Genomic_DNA"/>
</dbReference>
<dbReference type="Proteomes" id="UP000324758">
    <property type="component" value="Unassembled WGS sequence"/>
</dbReference>
<dbReference type="OrthoDB" id="1495368at2"/>
<sequence>MTANADRIRALNDDLRRNLSGGRAYMTPGVAALGPELLDRIVKALAAFDDFHHANDPWAEHDAGMFNIEGHRLFFKIDYYDRSLTYQSPDPADPSVTERVITLMLPEEY</sequence>
<dbReference type="Pfam" id="PF12599">
    <property type="entry name" value="DUF3768"/>
    <property type="match status" value="1"/>
</dbReference>
<protein>
    <submittedName>
        <fullName evidence="1">DUF3768 domain-containing protein</fullName>
    </submittedName>
</protein>
<accession>A0A5D3KLY8</accession>
<dbReference type="RefSeq" id="WP_148774651.1">
    <property type="nucleotide sequence ID" value="NZ_VSSS01000036.1"/>
</dbReference>
<comment type="caution">
    <text evidence="1">The sequence shown here is derived from an EMBL/GenBank/DDBJ whole genome shotgun (WGS) entry which is preliminary data.</text>
</comment>
<keyword evidence="2" id="KW-1185">Reference proteome</keyword>